<evidence type="ECO:0000313" key="4">
    <source>
        <dbReference type="RefSeq" id="XP_033460142.1"/>
    </source>
</evidence>
<dbReference type="GO" id="GO:0030674">
    <property type="term" value="F:protein-macromolecule adaptor activity"/>
    <property type="evidence" value="ECO:0007669"/>
    <property type="project" value="TreeGrafter"/>
</dbReference>
<dbReference type="GO" id="GO:0045046">
    <property type="term" value="P:protein import into peroxisome membrane"/>
    <property type="evidence" value="ECO:0007669"/>
    <property type="project" value="TreeGrafter"/>
</dbReference>
<dbReference type="PANTHER" id="PTHR28080">
    <property type="entry name" value="PEROXISOMAL BIOGENESIS FACTOR 3"/>
    <property type="match status" value="1"/>
</dbReference>
<accession>A0A6J3M4Z6</accession>
<dbReference type="Pfam" id="PF04882">
    <property type="entry name" value="Peroxin-3"/>
    <property type="match status" value="1"/>
</dbReference>
<feature type="region of interest" description="Disordered" evidence="1">
    <location>
        <begin position="324"/>
        <end position="348"/>
    </location>
</feature>
<feature type="region of interest" description="Disordered" evidence="1">
    <location>
        <begin position="657"/>
        <end position="848"/>
    </location>
</feature>
<feature type="region of interest" description="Disordered" evidence="1">
    <location>
        <begin position="106"/>
        <end position="126"/>
    </location>
</feature>
<evidence type="ECO:0000256" key="1">
    <source>
        <dbReference type="SAM" id="MobiDB-lite"/>
    </source>
</evidence>
<evidence type="ECO:0000313" key="3">
    <source>
        <dbReference type="Proteomes" id="UP000504637"/>
    </source>
</evidence>
<feature type="compositionally biased region" description="Low complexity" evidence="1">
    <location>
        <begin position="777"/>
        <end position="787"/>
    </location>
</feature>
<feature type="compositionally biased region" description="Low complexity" evidence="1">
    <location>
        <begin position="527"/>
        <end position="539"/>
    </location>
</feature>
<dbReference type="Proteomes" id="UP000504637">
    <property type="component" value="Unplaced"/>
</dbReference>
<protein>
    <submittedName>
        <fullName evidence="4">Peroxin-3-domain-containing protein</fullName>
    </submittedName>
</protein>
<dbReference type="PANTHER" id="PTHR28080:SF1">
    <property type="entry name" value="PEROXISOMAL BIOGENESIS FACTOR 3"/>
    <property type="match status" value="1"/>
</dbReference>
<reference evidence="4" key="2">
    <citation type="submission" date="2020-04" db="EMBL/GenBank/DDBJ databases">
        <authorList>
            <consortium name="NCBI Genome Project"/>
        </authorList>
    </citation>
    <scope>NUCLEOTIDE SEQUENCE</scope>
    <source>
        <strain evidence="4">CBS 342.82</strain>
    </source>
</reference>
<evidence type="ECO:0000256" key="2">
    <source>
        <dbReference type="SAM" id="Phobius"/>
    </source>
</evidence>
<reference evidence="4" key="1">
    <citation type="submission" date="2020-01" db="EMBL/GenBank/DDBJ databases">
        <authorList>
            <consortium name="DOE Joint Genome Institute"/>
            <person name="Haridas S."/>
            <person name="Albert R."/>
            <person name="Binder M."/>
            <person name="Bloem J."/>
            <person name="Labutti K."/>
            <person name="Salamov A."/>
            <person name="Andreopoulos B."/>
            <person name="Baker S.E."/>
            <person name="Barry K."/>
            <person name="Bills G."/>
            <person name="Bluhm B.H."/>
            <person name="Cannon C."/>
            <person name="Castanera R."/>
            <person name="Culley D.E."/>
            <person name="Daum C."/>
            <person name="Ezra D."/>
            <person name="Gonzalez J.B."/>
            <person name="Henrissat B."/>
            <person name="Kuo A."/>
            <person name="Liang C."/>
            <person name="Lipzen A."/>
            <person name="Lutzoni F."/>
            <person name="Magnuson J."/>
            <person name="Mondo S."/>
            <person name="Nolan M."/>
            <person name="Ohm R."/>
            <person name="Pangilinan J."/>
            <person name="Park H.-J."/>
            <person name="Ramirez L."/>
            <person name="Alfaro M."/>
            <person name="Sun H."/>
            <person name="Tritt A."/>
            <person name="Yoshinaga Y."/>
            <person name="Zwiers L.-H."/>
            <person name="Turgeon B.G."/>
            <person name="Goodwin S.B."/>
            <person name="Spatafora J.W."/>
            <person name="Crous P.W."/>
            <person name="Grigoriev I.V."/>
        </authorList>
    </citation>
    <scope>NUCLEOTIDE SEQUENCE</scope>
    <source>
        <strain evidence="4">CBS 342.82</strain>
    </source>
</reference>
<gene>
    <name evidence="4" type="ORF">K489DRAFT_380499</name>
</gene>
<feature type="compositionally biased region" description="Low complexity" evidence="1">
    <location>
        <begin position="672"/>
        <end position="686"/>
    </location>
</feature>
<sequence length="848" mass="91506">MFDAVKRWFNRNRNNLLIGASVVGAGYLAGQYVLGKLHEARLRMSEEKISKENLRRRFEQNQDDCTYTVLALLPTVRDEIVAALPVEQISEQLQQERQERLRRIGASEAGSSEFPSAAPSTVGDDGKSLTESFLHTSQIGSSNPDITAARPRRSKAQLWQDMKINSIARALTLVYTLCLLTLLTRIQLNLLGRRTYLSSVVALASPPNPAHASRISLENHDDDNYDNAYGNDFETNRKYLTFSWWLLHRGSREIMARVMAAVKEVFAQVNIREDVSLESLGGLIMRVRKIVEGSTEEERRSTKWLGYLLPPAEDECFVIRQSGTSDHSGDDAYASPERSPLHEPAAAAAAPVEDPAALINPSLRRLLDETADLIDSPTFSFVLTRVLDAAHSHLIDHRIAIEAFHAAPPAPPLDPEAPLHAQPRITELPTATCKLAHILPAFCKQAHAIAVGSGELESTLAGVAAQGANGLALGNEYLAAVDRVPDLAAFAALVYSSNWEYEPLEFAGQQQQQQQQQNLSRGPGVVPAAGEAPQSAAEARLQREVDDDEEMEIIEMVHQAAARRQHQQQQQEQEQELALQQGFDEAQAALVQQEESAILVPHPPPQSTREQQQEEEASPLGEKARNAAGEATQELEKAWRKATAAATSAAEAVEEHARAAVDEVRESKAEDVVVQARQLQQQQQQVPSTREFSGPETAVPPPLLPPPSSSSLSSSDPPAASSSPSPLPPSSSTTTTKTIPADPSTTSPAPSSSTPTPPSTTTNTLLPQTGSHPEEPANANANANANAGGEIREEPNEEPTAVLEGATLQPPPASTSTPIFPEGIPAEIVEADAAGAAGGGDVQTLPEK</sequence>
<feature type="compositionally biased region" description="Pro residues" evidence="1">
    <location>
        <begin position="698"/>
        <end position="708"/>
    </location>
</feature>
<dbReference type="InterPro" id="IPR006966">
    <property type="entry name" value="Peroxin-3"/>
</dbReference>
<dbReference type="GO" id="GO:0005778">
    <property type="term" value="C:peroxisomal membrane"/>
    <property type="evidence" value="ECO:0007669"/>
    <property type="project" value="InterPro"/>
</dbReference>
<dbReference type="AlphaFoldDB" id="A0A6J3M4Z6"/>
<dbReference type="OrthoDB" id="45930at2759"/>
<feature type="compositionally biased region" description="Basic and acidic residues" evidence="1">
    <location>
        <begin position="657"/>
        <end position="671"/>
    </location>
</feature>
<keyword evidence="2" id="KW-0812">Transmembrane</keyword>
<keyword evidence="2" id="KW-0472">Membrane</keyword>
<name>A0A6J3M4Z6_9PEZI</name>
<dbReference type="GeneID" id="54362694"/>
<feature type="region of interest" description="Disordered" evidence="1">
    <location>
        <begin position="600"/>
        <end position="643"/>
    </location>
</feature>
<keyword evidence="2" id="KW-1133">Transmembrane helix</keyword>
<dbReference type="RefSeq" id="XP_033460142.1">
    <property type="nucleotide sequence ID" value="XM_033604894.1"/>
</dbReference>
<proteinExistence type="predicted"/>
<organism evidence="4">
    <name type="scientific">Dissoconium aciculare CBS 342.82</name>
    <dbReference type="NCBI Taxonomy" id="1314786"/>
    <lineage>
        <taxon>Eukaryota</taxon>
        <taxon>Fungi</taxon>
        <taxon>Dikarya</taxon>
        <taxon>Ascomycota</taxon>
        <taxon>Pezizomycotina</taxon>
        <taxon>Dothideomycetes</taxon>
        <taxon>Dothideomycetidae</taxon>
        <taxon>Mycosphaerellales</taxon>
        <taxon>Dissoconiaceae</taxon>
        <taxon>Dissoconium</taxon>
    </lineage>
</organism>
<feature type="region of interest" description="Disordered" evidence="1">
    <location>
        <begin position="507"/>
        <end position="545"/>
    </location>
</feature>
<keyword evidence="3" id="KW-1185">Reference proteome</keyword>
<reference evidence="4" key="3">
    <citation type="submission" date="2025-08" db="UniProtKB">
        <authorList>
            <consortium name="RefSeq"/>
        </authorList>
    </citation>
    <scope>IDENTIFICATION</scope>
    <source>
        <strain evidence="4">CBS 342.82</strain>
    </source>
</reference>
<feature type="transmembrane region" description="Helical" evidence="2">
    <location>
        <begin position="16"/>
        <end position="34"/>
    </location>
</feature>
<feature type="compositionally biased region" description="Low complexity" evidence="1">
    <location>
        <begin position="709"/>
        <end position="762"/>
    </location>
</feature>